<dbReference type="InterPro" id="IPR001830">
    <property type="entry name" value="Glyco_trans_20"/>
</dbReference>
<comment type="similarity">
    <text evidence="1">In the N-terminal section; belongs to the glycosyltransferase 20 family.</text>
</comment>
<dbReference type="GO" id="GO:0005829">
    <property type="term" value="C:cytosol"/>
    <property type="evidence" value="ECO:0007669"/>
    <property type="project" value="TreeGrafter"/>
</dbReference>
<protein>
    <submittedName>
        <fullName evidence="3">Glycosyltransferase family 20 protein</fullName>
    </submittedName>
</protein>
<dbReference type="STRING" id="747725.A0A168HIB0"/>
<dbReference type="GO" id="GO:0003825">
    <property type="term" value="F:alpha,alpha-trehalose-phosphate synthase (UDP-forming) activity"/>
    <property type="evidence" value="ECO:0007669"/>
    <property type="project" value="TreeGrafter"/>
</dbReference>
<dbReference type="GO" id="GO:0005946">
    <property type="term" value="C:alpha,alpha-trehalose-phosphate synthase complex (UDP-forming)"/>
    <property type="evidence" value="ECO:0007669"/>
    <property type="project" value="TreeGrafter"/>
</dbReference>
<dbReference type="GO" id="GO:0005992">
    <property type="term" value="P:trehalose biosynthetic process"/>
    <property type="evidence" value="ECO:0007669"/>
    <property type="project" value="InterPro"/>
</dbReference>
<feature type="region of interest" description="Disordered" evidence="2">
    <location>
        <begin position="27"/>
        <end position="46"/>
    </location>
</feature>
<dbReference type="PANTHER" id="PTHR10788:SF123">
    <property type="entry name" value="TREHALOSE-PHOSPHATASE"/>
    <property type="match status" value="1"/>
</dbReference>
<dbReference type="OrthoDB" id="2262329at2759"/>
<accession>A0A168HIB0</accession>
<dbReference type="Gene3D" id="3.30.70.1020">
    <property type="entry name" value="Trehalose-6-phosphate phosphatase related protein, domain 2"/>
    <property type="match status" value="1"/>
</dbReference>
<evidence type="ECO:0000256" key="1">
    <source>
        <dbReference type="ARBA" id="ARBA00005409"/>
    </source>
</evidence>
<gene>
    <name evidence="3" type="ORF">MUCCIDRAFT_115066</name>
</gene>
<proteinExistence type="inferred from homology"/>
<dbReference type="Gene3D" id="3.40.50.1000">
    <property type="entry name" value="HAD superfamily/HAD-like"/>
    <property type="match status" value="1"/>
</dbReference>
<dbReference type="VEuPathDB" id="FungiDB:MUCCIDRAFT_115066"/>
<dbReference type="AlphaFoldDB" id="A0A168HIB0"/>
<dbReference type="GO" id="GO:0004805">
    <property type="term" value="F:trehalose-phosphatase activity"/>
    <property type="evidence" value="ECO:0007669"/>
    <property type="project" value="TreeGrafter"/>
</dbReference>
<organism evidence="3 4">
    <name type="scientific">Mucor lusitanicus CBS 277.49</name>
    <dbReference type="NCBI Taxonomy" id="747725"/>
    <lineage>
        <taxon>Eukaryota</taxon>
        <taxon>Fungi</taxon>
        <taxon>Fungi incertae sedis</taxon>
        <taxon>Mucoromycota</taxon>
        <taxon>Mucoromycotina</taxon>
        <taxon>Mucoromycetes</taxon>
        <taxon>Mucorales</taxon>
        <taxon>Mucorineae</taxon>
        <taxon>Mucoraceae</taxon>
        <taxon>Mucor</taxon>
    </lineage>
</organism>
<evidence type="ECO:0000313" key="4">
    <source>
        <dbReference type="Proteomes" id="UP000077051"/>
    </source>
</evidence>
<evidence type="ECO:0000256" key="2">
    <source>
        <dbReference type="SAM" id="MobiDB-lite"/>
    </source>
</evidence>
<dbReference type="Gene3D" id="3.40.50.2000">
    <property type="entry name" value="Glycogen Phosphorylase B"/>
    <property type="match status" value="2"/>
</dbReference>
<dbReference type="PANTHER" id="PTHR10788">
    <property type="entry name" value="TREHALOSE-6-PHOSPHATE SYNTHASE"/>
    <property type="match status" value="1"/>
</dbReference>
<keyword evidence="3" id="KW-0808">Transferase</keyword>
<evidence type="ECO:0000313" key="3">
    <source>
        <dbReference type="EMBL" id="OAC98820.1"/>
    </source>
</evidence>
<dbReference type="InterPro" id="IPR003337">
    <property type="entry name" value="Trehalose_PPase"/>
</dbReference>
<keyword evidence="4" id="KW-1185">Reference proteome</keyword>
<comment type="caution">
    <text evidence="3">The sequence shown here is derived from an EMBL/GenBank/DDBJ whole genome shotgun (WGS) entry which is preliminary data.</text>
</comment>
<dbReference type="Proteomes" id="UP000077051">
    <property type="component" value="Unassembled WGS sequence"/>
</dbReference>
<dbReference type="Pfam" id="PF00982">
    <property type="entry name" value="Glyco_transf_20"/>
    <property type="match status" value="1"/>
</dbReference>
<dbReference type="Pfam" id="PF02358">
    <property type="entry name" value="Trehalose_PPase"/>
    <property type="match status" value="1"/>
</dbReference>
<sequence length="764" mass="85996">MPSSGIKKIIHCVCPLSTDGIPIPFSTHTSDANLPPSPPTTPNHFSDKTQTVPLNIYYPSKELFNVRSRPSWYMIHAAASLSLAGYDQSICIDSRPSKHASVDRDLYAFVVNVLDPLFQVSPTSPSNCNKSMVNMWKNYINVNIAYAEALAARYRNGDIVWIHDYQLLMVPHYLRQILPNAKIGMSIYANFPYYGHLASIYECKSMLQSILLADHIGFQTKLDTRHFATACTQLLDMDCPPSSKQVGVFPSGVDNQLLLKSSVLKRAKEIRNLFPHRQIIFCRDTHVANVIRTLAAFSQLFSKDRYLMNHLVLIHLCSARVPASDLTAIPEIVRQINQLYGNTDFVPVHFYHQELDREEREALMAAADLGLFLGSQSSTLTSAKEFVLSQYERHAPLVMSQESSLVIPNGVITAIEDPSDIPALVTALHDTLTLCSIDSEKRYESLYKFVLENDAITCAHRFIETLVDHETRPLYTQQLIEAYKAASGKNLIIVCDNNELTAPTDKVEPSNPSTKKLIPYLESLSQDNMNCVYLVSGRTKDDLDIWSKANPHSFGLGAEYGAFVQQPSDASWKTTSISSEISKKSTDWRELINKLFQKYVQKVLGSCIIDNETMITLDFNKSFDSDKVSYYSKRCNEELAHLVNIAATHGQKLRIFKSKARIQVQKCSSLYSSEGYSTLVETLLEAIQPNFVLCVGNTNDQDKPMTSCEESMFSTLYGHGINRDHLYTVAMTTKKCTMANWELRDSTDMVDLFKQLVEIKKEGV</sequence>
<reference evidence="3 4" key="1">
    <citation type="submission" date="2015-06" db="EMBL/GenBank/DDBJ databases">
        <title>Expansion of signal transduction pathways in fungi by whole-genome duplication.</title>
        <authorList>
            <consortium name="DOE Joint Genome Institute"/>
            <person name="Corrochano L.M."/>
            <person name="Kuo A."/>
            <person name="Marcet-Houben M."/>
            <person name="Polaino S."/>
            <person name="Salamov A."/>
            <person name="Villalobos J.M."/>
            <person name="Alvarez M.I."/>
            <person name="Avalos J."/>
            <person name="Benito E.P."/>
            <person name="Benoit I."/>
            <person name="Burger G."/>
            <person name="Camino L.P."/>
            <person name="Canovas D."/>
            <person name="Cerda-Olmedo E."/>
            <person name="Cheng J.-F."/>
            <person name="Dominguez A."/>
            <person name="Elias M."/>
            <person name="Eslava A.P."/>
            <person name="Glaser F."/>
            <person name="Grimwood J."/>
            <person name="Gutierrez G."/>
            <person name="Heitman J."/>
            <person name="Henrissat B."/>
            <person name="Iturriaga E.A."/>
            <person name="Lang B.F."/>
            <person name="Lavin J.L."/>
            <person name="Lee S."/>
            <person name="Li W."/>
            <person name="Lindquist E."/>
            <person name="Lopez-Garcia S."/>
            <person name="Luque E.M."/>
            <person name="Marcos A.T."/>
            <person name="Martin J."/>
            <person name="Mccluskey K."/>
            <person name="Medina H.R."/>
            <person name="Miralles-Duran A."/>
            <person name="Miyazaki A."/>
            <person name="Munoz-Torres E."/>
            <person name="Oguiza J.A."/>
            <person name="Ohm R."/>
            <person name="Olmedo M."/>
            <person name="Orejas M."/>
            <person name="Ortiz-Castellanos L."/>
            <person name="Pisabarro A.G."/>
            <person name="Rodriguez-Romero J."/>
            <person name="Ruiz-Herrera J."/>
            <person name="Ruiz-Vazquez R."/>
            <person name="Sanz C."/>
            <person name="Schackwitz W."/>
            <person name="Schmutz J."/>
            <person name="Shahriari M."/>
            <person name="Shelest E."/>
            <person name="Silva-Franco F."/>
            <person name="Soanes D."/>
            <person name="Syed K."/>
            <person name="Tagua V.G."/>
            <person name="Talbot N.J."/>
            <person name="Thon M."/>
            <person name="De Vries R.P."/>
            <person name="Wiebenga A."/>
            <person name="Yadav J.S."/>
            <person name="Braun E.L."/>
            <person name="Baker S."/>
            <person name="Garre V."/>
            <person name="Horwitz B."/>
            <person name="Torres-Martinez S."/>
            <person name="Idnurm A."/>
            <person name="Herrera-Estrella A."/>
            <person name="Gabaldon T."/>
            <person name="Grigoriev I.V."/>
        </authorList>
    </citation>
    <scope>NUCLEOTIDE SEQUENCE [LARGE SCALE GENOMIC DNA]</scope>
    <source>
        <strain evidence="3 4">CBS 277.49</strain>
    </source>
</reference>
<dbReference type="EMBL" id="AMYB01000009">
    <property type="protein sequence ID" value="OAC98820.1"/>
    <property type="molecule type" value="Genomic_DNA"/>
</dbReference>
<dbReference type="SUPFAM" id="SSF53756">
    <property type="entry name" value="UDP-Glycosyltransferase/glycogen phosphorylase"/>
    <property type="match status" value="1"/>
</dbReference>
<dbReference type="InterPro" id="IPR023214">
    <property type="entry name" value="HAD_sf"/>
</dbReference>
<name>A0A168HIB0_MUCCL</name>